<dbReference type="PANTHER" id="PTHR43377:SF6">
    <property type="entry name" value="GFO_IDH_MOCA-LIKE OXIDOREDUCTASE N-TERMINAL DOMAIN-CONTAINING PROTEIN"/>
    <property type="match status" value="1"/>
</dbReference>
<reference evidence="3" key="1">
    <citation type="submission" date="2017-08" db="EMBL/GenBank/DDBJ databases">
        <title>A dynamic microbial community with high functional redundancy inhabits the cold, oxic subseafloor aquifer.</title>
        <authorList>
            <person name="Tully B.J."/>
            <person name="Wheat C.G."/>
            <person name="Glazer B.T."/>
            <person name="Huber J.A."/>
        </authorList>
    </citation>
    <scope>NUCLEOTIDE SEQUENCE [LARGE SCALE GENOMIC DNA]</scope>
</reference>
<dbReference type="AlphaFoldDB" id="A0A2A4X4D6"/>
<dbReference type="InterPro" id="IPR000683">
    <property type="entry name" value="Gfo/Idh/MocA-like_OxRdtase_N"/>
</dbReference>
<organism evidence="2 3">
    <name type="scientific">SAR86 cluster bacterium</name>
    <dbReference type="NCBI Taxonomy" id="2030880"/>
    <lineage>
        <taxon>Bacteria</taxon>
        <taxon>Pseudomonadati</taxon>
        <taxon>Pseudomonadota</taxon>
        <taxon>Gammaproteobacteria</taxon>
        <taxon>SAR86 cluster</taxon>
    </lineage>
</organism>
<sequence>MAGGGAGTFLCLDSGPLRWRRKLIVSRRLALVGVGKWGANFLKTIVASGQDEIRFIVSSKSRQQLDAIAANQAVLLTDISLIDSYVNEIDGVIVATPPAVRANIVEQLLRLGLPVLAEKPLSLQRDDSLKLIELARSSGVPLVEDFIHLFSWPYIKLNEQLSHDSPIEIESRGGNRGPYRDYSPLYDYSPHDLAMILQIFDCMPDSISLELQNIEGELAFGANIVLGFGQLGQAKIFNSNTSSAKERLFVLRQGEQCWEYDDTSDIKLTLNGISQSSSLSSSSSIQLALDYFCGRKEFYKQEKMLWLSKSVAEILYRLELQYAELIKNH</sequence>
<comment type="caution">
    <text evidence="2">The sequence shown here is derived from an EMBL/GenBank/DDBJ whole genome shotgun (WGS) entry which is preliminary data.</text>
</comment>
<dbReference type="EMBL" id="NVUL01000051">
    <property type="protein sequence ID" value="PCI76895.1"/>
    <property type="molecule type" value="Genomic_DNA"/>
</dbReference>
<evidence type="ECO:0000313" key="3">
    <source>
        <dbReference type="Proteomes" id="UP000218767"/>
    </source>
</evidence>
<evidence type="ECO:0000313" key="2">
    <source>
        <dbReference type="EMBL" id="PCI76895.1"/>
    </source>
</evidence>
<dbReference type="SUPFAM" id="SSF51735">
    <property type="entry name" value="NAD(P)-binding Rossmann-fold domains"/>
    <property type="match status" value="1"/>
</dbReference>
<accession>A0A2A4X4D6</accession>
<feature type="domain" description="Gfo/Idh/MocA-like oxidoreductase N-terminal" evidence="1">
    <location>
        <begin position="28"/>
        <end position="143"/>
    </location>
</feature>
<dbReference type="Gene3D" id="3.30.360.10">
    <property type="entry name" value="Dihydrodipicolinate Reductase, domain 2"/>
    <property type="match status" value="1"/>
</dbReference>
<gene>
    <name evidence="2" type="ORF">COB20_09435</name>
</gene>
<dbReference type="InterPro" id="IPR051450">
    <property type="entry name" value="Gfo/Idh/MocA_Oxidoreductases"/>
</dbReference>
<evidence type="ECO:0000259" key="1">
    <source>
        <dbReference type="Pfam" id="PF01408"/>
    </source>
</evidence>
<dbReference type="InterPro" id="IPR036291">
    <property type="entry name" value="NAD(P)-bd_dom_sf"/>
</dbReference>
<dbReference type="Pfam" id="PF01408">
    <property type="entry name" value="GFO_IDH_MocA"/>
    <property type="match status" value="1"/>
</dbReference>
<name>A0A2A4X4D6_9GAMM</name>
<proteinExistence type="predicted"/>
<dbReference type="Proteomes" id="UP000218767">
    <property type="component" value="Unassembled WGS sequence"/>
</dbReference>
<dbReference type="Gene3D" id="3.40.50.720">
    <property type="entry name" value="NAD(P)-binding Rossmann-like Domain"/>
    <property type="match status" value="1"/>
</dbReference>
<dbReference type="PANTHER" id="PTHR43377">
    <property type="entry name" value="BILIVERDIN REDUCTASE A"/>
    <property type="match status" value="1"/>
</dbReference>
<protein>
    <recommendedName>
        <fullName evidence="1">Gfo/Idh/MocA-like oxidoreductase N-terminal domain-containing protein</fullName>
    </recommendedName>
</protein>
<dbReference type="GO" id="GO:0000166">
    <property type="term" value="F:nucleotide binding"/>
    <property type="evidence" value="ECO:0007669"/>
    <property type="project" value="InterPro"/>
</dbReference>